<proteinExistence type="predicted"/>
<comment type="caution">
    <text evidence="2">The sequence shown here is derived from an EMBL/GenBank/DDBJ whole genome shotgun (WGS) entry which is preliminary data.</text>
</comment>
<evidence type="ECO:0000313" key="2">
    <source>
        <dbReference type="EMBL" id="MBB5684320.1"/>
    </source>
</evidence>
<evidence type="ECO:0000313" key="3">
    <source>
        <dbReference type="Proteomes" id="UP000549617"/>
    </source>
</evidence>
<protein>
    <submittedName>
        <fullName evidence="2">Uncharacterized protein</fullName>
    </submittedName>
</protein>
<name>A0A7W9EDU1_9SPHN</name>
<dbReference type="RefSeq" id="WP_184014555.1">
    <property type="nucleotide sequence ID" value="NZ_JACIJC010000001.1"/>
</dbReference>
<feature type="region of interest" description="Disordered" evidence="1">
    <location>
        <begin position="203"/>
        <end position="225"/>
    </location>
</feature>
<sequence>MIKTVEQIDNWLRGAEPGDSITYAKVAFLPQKAPGPLHVRGLAEAGLLALCQKRAPGSVFAYIAQRTRGGAEPKRHPRCGTRSLVAGSAESRFTMAMIADAARLGQRCPTLDEFAAALGLGNVHRVRRLLIGLEEAGEIAIDTHRIGAEAARSMTLLRSGLSTALPPLFRSCAATSPAARVAPARMADSATIGHARGAAGEADADQVLCPAPRPASPASDYGMAA</sequence>
<keyword evidence="3" id="KW-1185">Reference proteome</keyword>
<evidence type="ECO:0000256" key="1">
    <source>
        <dbReference type="SAM" id="MobiDB-lite"/>
    </source>
</evidence>
<organism evidence="2 3">
    <name type="scientific">Sphingobium boeckii</name>
    <dbReference type="NCBI Taxonomy" id="1082345"/>
    <lineage>
        <taxon>Bacteria</taxon>
        <taxon>Pseudomonadati</taxon>
        <taxon>Pseudomonadota</taxon>
        <taxon>Alphaproteobacteria</taxon>
        <taxon>Sphingomonadales</taxon>
        <taxon>Sphingomonadaceae</taxon>
        <taxon>Sphingobium</taxon>
    </lineage>
</organism>
<dbReference type="EMBL" id="JACIJC010000001">
    <property type="protein sequence ID" value="MBB5684320.1"/>
    <property type="molecule type" value="Genomic_DNA"/>
</dbReference>
<dbReference type="Proteomes" id="UP000549617">
    <property type="component" value="Unassembled WGS sequence"/>
</dbReference>
<accession>A0A7W9EDU1</accession>
<gene>
    <name evidence="2" type="ORF">FHS49_000311</name>
</gene>
<dbReference type="AlphaFoldDB" id="A0A7W9EDU1"/>
<reference evidence="2 3" key="1">
    <citation type="submission" date="2020-08" db="EMBL/GenBank/DDBJ databases">
        <title>Genomic Encyclopedia of Type Strains, Phase IV (KMG-IV): sequencing the most valuable type-strain genomes for metagenomic binning, comparative biology and taxonomic classification.</title>
        <authorList>
            <person name="Goeker M."/>
        </authorList>
    </citation>
    <scope>NUCLEOTIDE SEQUENCE [LARGE SCALE GENOMIC DNA]</scope>
    <source>
        <strain evidence="2 3">DSM 25079</strain>
    </source>
</reference>